<keyword evidence="5 11" id="KW-0812">Transmembrane</keyword>
<feature type="transmembrane region" description="Helical" evidence="11">
    <location>
        <begin position="79"/>
        <end position="97"/>
    </location>
</feature>
<gene>
    <name evidence="13" type="primary">yhjE_11</name>
    <name evidence="13" type="ORF">BG845_06463</name>
</gene>
<evidence type="ECO:0000256" key="7">
    <source>
        <dbReference type="ARBA" id="ARBA00022989"/>
    </source>
</evidence>
<dbReference type="PANTHER" id="PTHR43045">
    <property type="entry name" value="SHIKIMATE TRANSPORTER"/>
    <property type="match status" value="1"/>
</dbReference>
<evidence type="ECO:0000256" key="3">
    <source>
        <dbReference type="ARBA" id="ARBA00022448"/>
    </source>
</evidence>
<dbReference type="PROSITE" id="PS50850">
    <property type="entry name" value="MFS"/>
    <property type="match status" value="1"/>
</dbReference>
<evidence type="ECO:0000259" key="12">
    <source>
        <dbReference type="PROSITE" id="PS50850"/>
    </source>
</evidence>
<comment type="caution">
    <text evidence="13">The sequence shown here is derived from an EMBL/GenBank/DDBJ whole genome shotgun (WGS) entry which is preliminary data.</text>
</comment>
<keyword evidence="8 11" id="KW-0472">Membrane</keyword>
<evidence type="ECO:0000256" key="9">
    <source>
        <dbReference type="ARBA" id="ARBA00037295"/>
    </source>
</evidence>
<evidence type="ECO:0000313" key="14">
    <source>
        <dbReference type="Proteomes" id="UP000194360"/>
    </source>
</evidence>
<dbReference type="PROSITE" id="PS00217">
    <property type="entry name" value="SUGAR_TRANSPORT_2"/>
    <property type="match status" value="1"/>
</dbReference>
<dbReference type="SUPFAM" id="SSF103473">
    <property type="entry name" value="MFS general substrate transporter"/>
    <property type="match status" value="1"/>
</dbReference>
<feature type="transmembrane region" description="Helical" evidence="11">
    <location>
        <begin position="21"/>
        <end position="37"/>
    </location>
</feature>
<feature type="transmembrane region" description="Helical" evidence="11">
    <location>
        <begin position="299"/>
        <end position="318"/>
    </location>
</feature>
<dbReference type="InterPro" id="IPR005829">
    <property type="entry name" value="Sugar_transporter_CS"/>
</dbReference>
<dbReference type="CDD" id="cd17369">
    <property type="entry name" value="MFS_ShiA_like"/>
    <property type="match status" value="1"/>
</dbReference>
<evidence type="ECO:0000256" key="6">
    <source>
        <dbReference type="ARBA" id="ARBA00022847"/>
    </source>
</evidence>
<keyword evidence="3" id="KW-0813">Transport</keyword>
<feature type="transmembrane region" description="Helical" evidence="11">
    <location>
        <begin position="324"/>
        <end position="342"/>
    </location>
</feature>
<keyword evidence="14" id="KW-1185">Reference proteome</keyword>
<dbReference type="Gene3D" id="1.20.1250.20">
    <property type="entry name" value="MFS general substrate transporter like domains"/>
    <property type="match status" value="2"/>
</dbReference>
<feature type="transmembrane region" description="Helical" evidence="11">
    <location>
        <begin position="179"/>
        <end position="202"/>
    </location>
</feature>
<dbReference type="InterPro" id="IPR036259">
    <property type="entry name" value="MFS_trans_sf"/>
</dbReference>
<evidence type="ECO:0000313" key="13">
    <source>
        <dbReference type="EMBL" id="OSY34893.1"/>
    </source>
</evidence>
<dbReference type="Pfam" id="PF07690">
    <property type="entry name" value="MFS_1"/>
    <property type="match status" value="1"/>
</dbReference>
<evidence type="ECO:0000256" key="2">
    <source>
        <dbReference type="ARBA" id="ARBA00008240"/>
    </source>
</evidence>
<reference evidence="13 14" key="1">
    <citation type="submission" date="2016-09" db="EMBL/GenBank/DDBJ databases">
        <title>Pseudonocardia autotrophica DSM535, a candidate organism with high potential of specific P450 cytochromes.</title>
        <authorList>
            <person name="Grumaz C."/>
            <person name="Vainshtein Y."/>
            <person name="Kirstahler P."/>
            <person name="Sohn K."/>
        </authorList>
    </citation>
    <scope>NUCLEOTIDE SEQUENCE [LARGE SCALE GENOMIC DNA]</scope>
    <source>
        <strain evidence="13 14">DSM 535</strain>
    </source>
</reference>
<comment type="similarity">
    <text evidence="2">Belongs to the major facilitator superfamily. Metabolite:H+ Symporter (MHS) family (TC 2.A.1.6) family.</text>
</comment>
<dbReference type="OrthoDB" id="8953821at2"/>
<protein>
    <recommendedName>
        <fullName evidence="10">Putative proline/betaine transporter</fullName>
    </recommendedName>
</protein>
<dbReference type="InterPro" id="IPR011701">
    <property type="entry name" value="MFS"/>
</dbReference>
<dbReference type="EMBL" id="MIGB01000063">
    <property type="protein sequence ID" value="OSY34893.1"/>
    <property type="molecule type" value="Genomic_DNA"/>
</dbReference>
<feature type="transmembrane region" description="Helical" evidence="11">
    <location>
        <begin position="43"/>
        <end position="67"/>
    </location>
</feature>
<dbReference type="AlphaFoldDB" id="A0A1Y2MI01"/>
<feature type="transmembrane region" description="Helical" evidence="11">
    <location>
        <begin position="233"/>
        <end position="256"/>
    </location>
</feature>
<evidence type="ECO:0000256" key="11">
    <source>
        <dbReference type="SAM" id="Phobius"/>
    </source>
</evidence>
<dbReference type="FunFam" id="1.20.1250.20:FF:000001">
    <property type="entry name" value="Dicarboxylate MFS transporter"/>
    <property type="match status" value="1"/>
</dbReference>
<feature type="transmembrane region" description="Helical" evidence="11">
    <location>
        <begin position="268"/>
        <end position="287"/>
    </location>
</feature>
<organism evidence="13 14">
    <name type="scientific">Pseudonocardia autotrophica</name>
    <name type="common">Amycolata autotrophica</name>
    <name type="synonym">Nocardia autotrophica</name>
    <dbReference type="NCBI Taxonomy" id="2074"/>
    <lineage>
        <taxon>Bacteria</taxon>
        <taxon>Bacillati</taxon>
        <taxon>Actinomycetota</taxon>
        <taxon>Actinomycetes</taxon>
        <taxon>Pseudonocardiales</taxon>
        <taxon>Pseudonocardiaceae</taxon>
        <taxon>Pseudonocardia</taxon>
    </lineage>
</organism>
<comment type="subcellular location">
    <subcellularLocation>
        <location evidence="1">Cell membrane</location>
        <topology evidence="1">Multi-pass membrane protein</topology>
    </subcellularLocation>
</comment>
<proteinExistence type="inferred from homology"/>
<sequence length="437" mass="45522">MSLRKILIVAGTGSAIDWYDFFIYGVAAALVFNVLFFPTGDPVVGTLLAFSTFAVGFAARPLGGVIFGHVGDRIGRKPALVTTLFLMGTSTTVIGLLPTYDTVGVAAPIMLVVLRLLQGIAVGGQWAGGALIATENAPPEKRGLYGSFAQVGVSAGLFLATAVFLVVGNLLDEQAFLAWGWRIPFLISIVLVGIATYAHFALEETTPMQEVREGDGPSRSPVIEAVVHHWRTVLLGAGSIVVIGASFYLYGTYLLSYGTTVLGLPRSLMLDAVLIGAVLQFVAIPLCGALSDRIGRRRVFLSGAVALGIWVWPAFLLLGTGSPAAVIVAVAVGLVLVALVYGPQAALFAELFTARVRYSGASIGYQLGTLIGGAFTPLIATGLYVATGSFVPVAGWIGLTAVASFVAVVVMSETARSELDSGPRRDTDAATEEVGPA</sequence>
<feature type="transmembrane region" description="Helical" evidence="11">
    <location>
        <begin position="363"/>
        <end position="387"/>
    </location>
</feature>
<keyword evidence="7 11" id="KW-1133">Transmembrane helix</keyword>
<evidence type="ECO:0000256" key="8">
    <source>
        <dbReference type="ARBA" id="ARBA00023136"/>
    </source>
</evidence>
<dbReference type="PANTHER" id="PTHR43045:SF1">
    <property type="entry name" value="SHIKIMATE TRANSPORTER"/>
    <property type="match status" value="1"/>
</dbReference>
<evidence type="ECO:0000256" key="5">
    <source>
        <dbReference type="ARBA" id="ARBA00022692"/>
    </source>
</evidence>
<feature type="transmembrane region" description="Helical" evidence="11">
    <location>
        <begin position="393"/>
        <end position="411"/>
    </location>
</feature>
<keyword evidence="6" id="KW-0769">Symport</keyword>
<dbReference type="STRING" id="2074.BG845_06463"/>
<dbReference type="RefSeq" id="WP_085916509.1">
    <property type="nucleotide sequence ID" value="NZ_AP018920.1"/>
</dbReference>
<feature type="domain" description="Major facilitator superfamily (MFS) profile" evidence="12">
    <location>
        <begin position="6"/>
        <end position="416"/>
    </location>
</feature>
<dbReference type="Proteomes" id="UP000194360">
    <property type="component" value="Unassembled WGS sequence"/>
</dbReference>
<name>A0A1Y2MI01_PSEAH</name>
<dbReference type="GO" id="GO:0015293">
    <property type="term" value="F:symporter activity"/>
    <property type="evidence" value="ECO:0007669"/>
    <property type="project" value="UniProtKB-KW"/>
</dbReference>
<comment type="function">
    <text evidence="9">May be a proton symporter involved in the uptake of osmolytes such as proline and glycine betaine.</text>
</comment>
<evidence type="ECO:0000256" key="4">
    <source>
        <dbReference type="ARBA" id="ARBA00022475"/>
    </source>
</evidence>
<evidence type="ECO:0000256" key="1">
    <source>
        <dbReference type="ARBA" id="ARBA00004651"/>
    </source>
</evidence>
<feature type="transmembrane region" description="Helical" evidence="11">
    <location>
        <begin position="144"/>
        <end position="167"/>
    </location>
</feature>
<feature type="transmembrane region" description="Helical" evidence="11">
    <location>
        <begin position="109"/>
        <end position="132"/>
    </location>
</feature>
<evidence type="ECO:0000256" key="10">
    <source>
        <dbReference type="ARBA" id="ARBA00039918"/>
    </source>
</evidence>
<keyword evidence="4" id="KW-1003">Cell membrane</keyword>
<accession>A0A1Y2MI01</accession>
<dbReference type="InterPro" id="IPR020846">
    <property type="entry name" value="MFS_dom"/>
</dbReference>
<dbReference type="GO" id="GO:0005886">
    <property type="term" value="C:plasma membrane"/>
    <property type="evidence" value="ECO:0007669"/>
    <property type="project" value="UniProtKB-SubCell"/>
</dbReference>